<dbReference type="RefSeq" id="WP_340674618.1">
    <property type="nucleotide sequence ID" value="NZ_JBHTIT010000001.1"/>
</dbReference>
<feature type="compositionally biased region" description="Polar residues" evidence="2">
    <location>
        <begin position="1"/>
        <end position="10"/>
    </location>
</feature>
<name>A0ABW3HE18_9GAMM</name>
<dbReference type="Gene3D" id="1.20.5.110">
    <property type="match status" value="1"/>
</dbReference>
<evidence type="ECO:0000313" key="5">
    <source>
        <dbReference type="Proteomes" id="UP001597044"/>
    </source>
</evidence>
<keyword evidence="1" id="KW-0175">Coiled coil</keyword>
<feature type="region of interest" description="Disordered" evidence="2">
    <location>
        <begin position="1"/>
        <end position="37"/>
    </location>
</feature>
<protein>
    <submittedName>
        <fullName evidence="4">YbgF trimerization domain-containing protein</fullName>
    </submittedName>
</protein>
<comment type="caution">
    <text evidence="4">The sequence shown here is derived from an EMBL/GenBank/DDBJ whole genome shotgun (WGS) entry which is preliminary data.</text>
</comment>
<dbReference type="InterPro" id="IPR011990">
    <property type="entry name" value="TPR-like_helical_dom_sf"/>
</dbReference>
<dbReference type="Pfam" id="PF13174">
    <property type="entry name" value="TPR_6"/>
    <property type="match status" value="1"/>
</dbReference>
<gene>
    <name evidence="4" type="ORF">ACFQ0F_03695</name>
</gene>
<evidence type="ECO:0000259" key="3">
    <source>
        <dbReference type="Pfam" id="PF16331"/>
    </source>
</evidence>
<dbReference type="SUPFAM" id="SSF48452">
    <property type="entry name" value="TPR-like"/>
    <property type="match status" value="1"/>
</dbReference>
<dbReference type="Gene3D" id="1.25.40.10">
    <property type="entry name" value="Tetratricopeptide repeat domain"/>
    <property type="match status" value="1"/>
</dbReference>
<sequence length="257" mass="27702">MSAEQRSNGLRTMAPVENIDQRKAPAAASATPKANPAAAVAATPAVANPAWDMFQQLEGLRTTVASLQGRVEEQQQVIDRLKEDSRARYTDLDQRIGLLEQSMGPAPINPGAAAATPAAAATLADIETQKQAYLAAYQSFRSDGPAAAIGSMNAFISQYPDSVFVANAYYWLGEFHLAETPANLDAASAQFNRVIKEYEGSPKVASSYYKLGTIADLRNQRNEARQLMQTVVNRFSDSAEAGLAKSYLDQNPAEVTR</sequence>
<evidence type="ECO:0000256" key="1">
    <source>
        <dbReference type="SAM" id="Coils"/>
    </source>
</evidence>
<feature type="coiled-coil region" evidence="1">
    <location>
        <begin position="57"/>
        <end position="84"/>
    </location>
</feature>
<organism evidence="4 5">
    <name type="scientific">Paraperlucidibaca wandonensis</name>
    <dbReference type="NCBI Taxonomy" id="1268273"/>
    <lineage>
        <taxon>Bacteria</taxon>
        <taxon>Pseudomonadati</taxon>
        <taxon>Pseudomonadota</taxon>
        <taxon>Gammaproteobacteria</taxon>
        <taxon>Moraxellales</taxon>
        <taxon>Moraxellaceae</taxon>
        <taxon>Paraperlucidibaca</taxon>
    </lineage>
</organism>
<accession>A0ABW3HE18</accession>
<dbReference type="Pfam" id="PF16331">
    <property type="entry name" value="TolA_bind_tri"/>
    <property type="match status" value="1"/>
</dbReference>
<dbReference type="InterPro" id="IPR032519">
    <property type="entry name" value="YbgF_tri"/>
</dbReference>
<dbReference type="InterPro" id="IPR019734">
    <property type="entry name" value="TPR_rpt"/>
</dbReference>
<reference evidence="5" key="1">
    <citation type="journal article" date="2019" name="Int. J. Syst. Evol. Microbiol.">
        <title>The Global Catalogue of Microorganisms (GCM) 10K type strain sequencing project: providing services to taxonomists for standard genome sequencing and annotation.</title>
        <authorList>
            <consortium name="The Broad Institute Genomics Platform"/>
            <consortium name="The Broad Institute Genome Sequencing Center for Infectious Disease"/>
            <person name="Wu L."/>
            <person name="Ma J."/>
        </authorList>
    </citation>
    <scope>NUCLEOTIDE SEQUENCE [LARGE SCALE GENOMIC DNA]</scope>
    <source>
        <strain evidence="5">CCUG 63419</strain>
    </source>
</reference>
<feature type="domain" description="YbgF trimerisation" evidence="3">
    <location>
        <begin position="51"/>
        <end position="102"/>
    </location>
</feature>
<evidence type="ECO:0000256" key="2">
    <source>
        <dbReference type="SAM" id="MobiDB-lite"/>
    </source>
</evidence>
<dbReference type="EMBL" id="JBHTIT010000001">
    <property type="protein sequence ID" value="MFD0949501.1"/>
    <property type="molecule type" value="Genomic_DNA"/>
</dbReference>
<dbReference type="Proteomes" id="UP001597044">
    <property type="component" value="Unassembled WGS sequence"/>
</dbReference>
<proteinExistence type="predicted"/>
<evidence type="ECO:0000313" key="4">
    <source>
        <dbReference type="EMBL" id="MFD0949501.1"/>
    </source>
</evidence>
<feature type="compositionally biased region" description="Low complexity" evidence="2">
    <location>
        <begin position="24"/>
        <end position="37"/>
    </location>
</feature>
<keyword evidence="5" id="KW-1185">Reference proteome</keyword>